<keyword evidence="8" id="KW-0472">Membrane</keyword>
<evidence type="ECO:0000256" key="2">
    <source>
        <dbReference type="ARBA" id="ARBA00022475"/>
    </source>
</evidence>
<dbReference type="Gene3D" id="3.40.50.300">
    <property type="entry name" value="P-loop containing nucleotide triphosphate hydrolases"/>
    <property type="match status" value="1"/>
</dbReference>
<dbReference type="PANTHER" id="PTHR42781:SF4">
    <property type="entry name" value="SPERMIDINE_PUTRESCINE IMPORT ATP-BINDING PROTEIN POTA"/>
    <property type="match status" value="1"/>
</dbReference>
<gene>
    <name evidence="11" type="ORF">RYJ27_12040</name>
</gene>
<keyword evidence="2" id="KW-1003">Cell membrane</keyword>
<dbReference type="Pfam" id="PF00005">
    <property type="entry name" value="ABC_tran"/>
    <property type="match status" value="1"/>
</dbReference>
<keyword evidence="12" id="KW-1185">Reference proteome</keyword>
<dbReference type="InterPro" id="IPR017871">
    <property type="entry name" value="ABC_transporter-like_CS"/>
</dbReference>
<keyword evidence="4" id="KW-0547">Nucleotide-binding</keyword>
<evidence type="ECO:0000256" key="4">
    <source>
        <dbReference type="ARBA" id="ARBA00022741"/>
    </source>
</evidence>
<dbReference type="InterPro" id="IPR008995">
    <property type="entry name" value="Mo/tungstate-bd_C_term_dom"/>
</dbReference>
<protein>
    <recommendedName>
        <fullName evidence="9">ABC-type quaternary amine transporter</fullName>
        <ecNumber evidence="9">7.6.2.9</ecNumber>
    </recommendedName>
</protein>
<dbReference type="RefSeq" id="WP_330170539.1">
    <property type="nucleotide sequence ID" value="NZ_CP137080.1"/>
</dbReference>
<feature type="domain" description="AAA+ ATPase" evidence="10">
    <location>
        <begin position="35"/>
        <end position="218"/>
    </location>
</feature>
<dbReference type="GO" id="GO:0016887">
    <property type="term" value="F:ATP hydrolysis activity"/>
    <property type="evidence" value="ECO:0007669"/>
    <property type="project" value="InterPro"/>
</dbReference>
<dbReference type="GO" id="GO:0005524">
    <property type="term" value="F:ATP binding"/>
    <property type="evidence" value="ECO:0007669"/>
    <property type="project" value="UniProtKB-KW"/>
</dbReference>
<dbReference type="SUPFAM" id="SSF52540">
    <property type="entry name" value="P-loop containing nucleoside triphosphate hydrolases"/>
    <property type="match status" value="1"/>
</dbReference>
<evidence type="ECO:0000256" key="1">
    <source>
        <dbReference type="ARBA" id="ARBA00022448"/>
    </source>
</evidence>
<keyword evidence="7" id="KW-0406">Ion transport</keyword>
<evidence type="ECO:0000256" key="3">
    <source>
        <dbReference type="ARBA" id="ARBA00022496"/>
    </source>
</evidence>
<dbReference type="InterPro" id="IPR027417">
    <property type="entry name" value="P-loop_NTPase"/>
</dbReference>
<dbReference type="PANTHER" id="PTHR42781">
    <property type="entry name" value="SPERMIDINE/PUTRESCINE IMPORT ATP-BINDING PROTEIN POTA"/>
    <property type="match status" value="1"/>
</dbReference>
<dbReference type="SMART" id="SM00382">
    <property type="entry name" value="AAA"/>
    <property type="match status" value="1"/>
</dbReference>
<accession>A0AAU0MGY5</accession>
<keyword evidence="6" id="KW-0408">Iron</keyword>
<dbReference type="KEGG" id="mliy:RYJ27_12040"/>
<dbReference type="GO" id="GO:0015418">
    <property type="term" value="F:ABC-type quaternary ammonium compound transporting activity"/>
    <property type="evidence" value="ECO:0007669"/>
    <property type="project" value="UniProtKB-EC"/>
</dbReference>
<name>A0AAU0MGY5_9MICO</name>
<reference evidence="11 12" key="1">
    <citation type="submission" date="2023-10" db="EMBL/GenBank/DDBJ databases">
        <title>Y20.</title>
        <authorList>
            <person name="Zhang G."/>
            <person name="Ding Y."/>
        </authorList>
    </citation>
    <scope>NUCLEOTIDE SEQUENCE [LARGE SCALE GENOMIC DNA]</scope>
    <source>
        <strain evidence="11 12">Y20</strain>
    </source>
</reference>
<evidence type="ECO:0000256" key="8">
    <source>
        <dbReference type="ARBA" id="ARBA00023136"/>
    </source>
</evidence>
<evidence type="ECO:0000256" key="9">
    <source>
        <dbReference type="ARBA" id="ARBA00066388"/>
    </source>
</evidence>
<dbReference type="InterPro" id="IPR003439">
    <property type="entry name" value="ABC_transporter-like_ATP-bd"/>
</dbReference>
<evidence type="ECO:0000256" key="7">
    <source>
        <dbReference type="ARBA" id="ARBA00023065"/>
    </source>
</evidence>
<dbReference type="Proteomes" id="UP001329313">
    <property type="component" value="Chromosome"/>
</dbReference>
<dbReference type="GO" id="GO:0043190">
    <property type="term" value="C:ATP-binding cassette (ABC) transporter complex"/>
    <property type="evidence" value="ECO:0007669"/>
    <property type="project" value="InterPro"/>
</dbReference>
<dbReference type="FunFam" id="3.40.50.300:FF:000425">
    <property type="entry name" value="Probable ABC transporter, ATP-binding subunit"/>
    <property type="match status" value="1"/>
</dbReference>
<dbReference type="InterPro" id="IPR013611">
    <property type="entry name" value="Transp-assoc_OB_typ2"/>
</dbReference>
<evidence type="ECO:0000313" key="11">
    <source>
        <dbReference type="EMBL" id="WOQ69415.1"/>
    </source>
</evidence>
<keyword evidence="1" id="KW-0813">Transport</keyword>
<dbReference type="GO" id="GO:0015408">
    <property type="term" value="F:ABC-type ferric iron transporter activity"/>
    <property type="evidence" value="ECO:0007669"/>
    <property type="project" value="InterPro"/>
</dbReference>
<dbReference type="InterPro" id="IPR015853">
    <property type="entry name" value="ABC_transpr_FbpC"/>
</dbReference>
<evidence type="ECO:0000313" key="12">
    <source>
        <dbReference type="Proteomes" id="UP001329313"/>
    </source>
</evidence>
<organism evidence="11 12">
    <name type="scientific">Microbacterium limosum</name>
    <dbReference type="NCBI Taxonomy" id="3079935"/>
    <lineage>
        <taxon>Bacteria</taxon>
        <taxon>Bacillati</taxon>
        <taxon>Actinomycetota</taxon>
        <taxon>Actinomycetes</taxon>
        <taxon>Micrococcales</taxon>
        <taxon>Microbacteriaceae</taxon>
        <taxon>Microbacterium</taxon>
    </lineage>
</organism>
<dbReference type="CDD" id="cd03259">
    <property type="entry name" value="ABC_Carb_Solutes_like"/>
    <property type="match status" value="1"/>
</dbReference>
<dbReference type="Pfam" id="PF08402">
    <property type="entry name" value="TOBE_2"/>
    <property type="match status" value="1"/>
</dbReference>
<keyword evidence="3" id="KW-0410">Iron transport</keyword>
<proteinExistence type="predicted"/>
<dbReference type="InterPro" id="IPR003593">
    <property type="entry name" value="AAA+_ATPase"/>
</dbReference>
<sequence length="357" mass="37792">MTRRPIAQPHGVAALSADYGGGVEVLRDIDLGIEDGELVTVLGPSGSGKSTLLRTIAGLHPARSGTVHLGGRDVTTVRPERRRVGLVPQDGALFPRMSVAGNIAYGLRGVPAHRAAGHPRVRQLLELTDLTPLAGRFPHELSGGQQQRVALARALAPAPRLMLLDEPFSALDASLRARLRIEVVDLLRAQGVSTLLITHDQEEALSVSDRVGVLRDGRMEQLDSPDRLYARPENAWVAGFVGDAVLLPATRDGSGGLATVLGPLVGSQGTAPGSGSLGLYRPEQLALKPTERMTTMPGRTPVGTIERISRFGSHAVIAVRLDRAGSRVTIRRTGLHDLGVGDRVVVWAATPGVVVRA</sequence>
<dbReference type="InterPro" id="IPR050093">
    <property type="entry name" value="ABC_SmlMolc_Importer"/>
</dbReference>
<dbReference type="EMBL" id="CP137080">
    <property type="protein sequence ID" value="WOQ69415.1"/>
    <property type="molecule type" value="Genomic_DNA"/>
</dbReference>
<dbReference type="PROSITE" id="PS00211">
    <property type="entry name" value="ABC_TRANSPORTER_1"/>
    <property type="match status" value="1"/>
</dbReference>
<keyword evidence="5 11" id="KW-0067">ATP-binding</keyword>
<evidence type="ECO:0000256" key="6">
    <source>
        <dbReference type="ARBA" id="ARBA00023004"/>
    </source>
</evidence>
<dbReference type="EC" id="7.6.2.9" evidence="9"/>
<evidence type="ECO:0000256" key="5">
    <source>
        <dbReference type="ARBA" id="ARBA00022840"/>
    </source>
</evidence>
<dbReference type="SUPFAM" id="SSF50331">
    <property type="entry name" value="MOP-like"/>
    <property type="match status" value="1"/>
</dbReference>
<evidence type="ECO:0000259" key="10">
    <source>
        <dbReference type="SMART" id="SM00382"/>
    </source>
</evidence>
<dbReference type="AlphaFoldDB" id="A0AAU0MGY5"/>